<dbReference type="InterPro" id="IPR014710">
    <property type="entry name" value="RmlC-like_jellyroll"/>
</dbReference>
<evidence type="ECO:0000259" key="1">
    <source>
        <dbReference type="Pfam" id="PF10006"/>
    </source>
</evidence>
<reference evidence="3" key="1">
    <citation type="journal article" date="2019" name="Int. J. Syst. Evol. Microbiol.">
        <title>The Global Catalogue of Microorganisms (GCM) 10K type strain sequencing project: providing services to taxonomists for standard genome sequencing and annotation.</title>
        <authorList>
            <consortium name="The Broad Institute Genomics Platform"/>
            <consortium name="The Broad Institute Genome Sequencing Center for Infectious Disease"/>
            <person name="Wu L."/>
            <person name="Ma J."/>
        </authorList>
    </citation>
    <scope>NUCLEOTIDE SEQUENCE [LARGE SCALE GENOMIC DNA]</scope>
    <source>
        <strain evidence="3">CCUG 50347</strain>
    </source>
</reference>
<dbReference type="SUPFAM" id="SSF51182">
    <property type="entry name" value="RmlC-like cupins"/>
    <property type="match status" value="1"/>
</dbReference>
<dbReference type="Pfam" id="PF10006">
    <property type="entry name" value="DUF2249"/>
    <property type="match status" value="1"/>
</dbReference>
<gene>
    <name evidence="2" type="ORF">ACFPEL_20520</name>
</gene>
<evidence type="ECO:0000313" key="2">
    <source>
        <dbReference type="EMBL" id="MFC4834808.1"/>
    </source>
</evidence>
<dbReference type="CDD" id="cd02208">
    <property type="entry name" value="cupin_RmlC-like"/>
    <property type="match status" value="1"/>
</dbReference>
<keyword evidence="3" id="KW-1185">Reference proteome</keyword>
<dbReference type="InterPro" id="IPR018720">
    <property type="entry name" value="DUF2249"/>
</dbReference>
<sequence>MSDPELDVRPLRKPDKHPAIFRTYDSLAAGESFVLVNNHDPRHLREEFETEHPGGYAWDYLDRGPASWRIRISKVTAAPLPRVLCDTMAATRDDPDTAGPVWSLPMRRRDLDSNIIRLRAGAGIDPHVGPDLDVLILGIAGAGRVLTETDPLELRAGILVWLPRGSRRGFAAGPEGLSYLTVHQARKALVLQPPPAAG</sequence>
<feature type="domain" description="DUF2249" evidence="1">
    <location>
        <begin position="5"/>
        <end position="74"/>
    </location>
</feature>
<proteinExistence type="predicted"/>
<dbReference type="EMBL" id="JBHSIM010000043">
    <property type="protein sequence ID" value="MFC4834808.1"/>
    <property type="molecule type" value="Genomic_DNA"/>
</dbReference>
<dbReference type="Gene3D" id="2.60.120.10">
    <property type="entry name" value="Jelly Rolls"/>
    <property type="match status" value="1"/>
</dbReference>
<evidence type="ECO:0000313" key="3">
    <source>
        <dbReference type="Proteomes" id="UP001595909"/>
    </source>
</evidence>
<name>A0ABV9RNF2_9PSEU</name>
<dbReference type="RefSeq" id="WP_274192460.1">
    <property type="nucleotide sequence ID" value="NZ_BAABHN010000043.1"/>
</dbReference>
<comment type="caution">
    <text evidence="2">The sequence shown here is derived from an EMBL/GenBank/DDBJ whole genome shotgun (WGS) entry which is preliminary data.</text>
</comment>
<organism evidence="2 3">
    <name type="scientific">Actinomycetospora chibensis</name>
    <dbReference type="NCBI Taxonomy" id="663606"/>
    <lineage>
        <taxon>Bacteria</taxon>
        <taxon>Bacillati</taxon>
        <taxon>Actinomycetota</taxon>
        <taxon>Actinomycetes</taxon>
        <taxon>Pseudonocardiales</taxon>
        <taxon>Pseudonocardiaceae</taxon>
        <taxon>Actinomycetospora</taxon>
    </lineage>
</organism>
<dbReference type="InterPro" id="IPR011051">
    <property type="entry name" value="RmlC_Cupin_sf"/>
</dbReference>
<dbReference type="Proteomes" id="UP001595909">
    <property type="component" value="Unassembled WGS sequence"/>
</dbReference>
<accession>A0ABV9RNF2</accession>
<protein>
    <submittedName>
        <fullName evidence="2">DUF2249 domain-containing protein</fullName>
    </submittedName>
</protein>